<dbReference type="PROSITE" id="PS51257">
    <property type="entry name" value="PROKAR_LIPOPROTEIN"/>
    <property type="match status" value="1"/>
</dbReference>
<evidence type="ECO:0000256" key="2">
    <source>
        <dbReference type="SAM" id="SignalP"/>
    </source>
</evidence>
<name>A0A6G9Y860_9NOCA</name>
<keyword evidence="4" id="KW-1185">Reference proteome</keyword>
<accession>A0A6G9Y860</accession>
<feature type="signal peptide" evidence="2">
    <location>
        <begin position="1"/>
        <end position="21"/>
    </location>
</feature>
<feature type="region of interest" description="Disordered" evidence="1">
    <location>
        <begin position="29"/>
        <end position="54"/>
    </location>
</feature>
<gene>
    <name evidence="3" type="ORF">F5544_06660</name>
</gene>
<protein>
    <submittedName>
        <fullName evidence="3">Uncharacterized protein</fullName>
    </submittedName>
</protein>
<evidence type="ECO:0000313" key="3">
    <source>
        <dbReference type="EMBL" id="QIS09243.1"/>
    </source>
</evidence>
<proteinExistence type="predicted"/>
<dbReference type="RefSeq" id="WP_167472377.1">
    <property type="nucleotide sequence ID" value="NZ_CP046172.1"/>
</dbReference>
<evidence type="ECO:0000313" key="4">
    <source>
        <dbReference type="Proteomes" id="UP000503540"/>
    </source>
</evidence>
<feature type="chain" id="PRO_5038700193" evidence="2">
    <location>
        <begin position="22"/>
        <end position="551"/>
    </location>
</feature>
<dbReference type="KEGG" id="nah:F5544_06660"/>
<keyword evidence="2" id="KW-0732">Signal</keyword>
<organism evidence="3 4">
    <name type="scientific">Nocardia arthritidis</name>
    <dbReference type="NCBI Taxonomy" id="228602"/>
    <lineage>
        <taxon>Bacteria</taxon>
        <taxon>Bacillati</taxon>
        <taxon>Actinomycetota</taxon>
        <taxon>Actinomycetes</taxon>
        <taxon>Mycobacteriales</taxon>
        <taxon>Nocardiaceae</taxon>
        <taxon>Nocardia</taxon>
    </lineage>
</organism>
<evidence type="ECO:0000256" key="1">
    <source>
        <dbReference type="SAM" id="MobiDB-lite"/>
    </source>
</evidence>
<dbReference type="Proteomes" id="UP000503540">
    <property type="component" value="Chromosome"/>
</dbReference>
<reference evidence="3 4" key="1">
    <citation type="journal article" date="2019" name="ACS Chem. Biol.">
        <title>Identification and Mobilization of a Cryptic Antibiotic Biosynthesis Gene Locus from a Human-Pathogenic Nocardia Isolate.</title>
        <authorList>
            <person name="Herisse M."/>
            <person name="Ishida K."/>
            <person name="Porter J.L."/>
            <person name="Howden B."/>
            <person name="Hertweck C."/>
            <person name="Stinear T.P."/>
            <person name="Pidot S.J."/>
        </authorList>
    </citation>
    <scope>NUCLEOTIDE SEQUENCE [LARGE SCALE GENOMIC DNA]</scope>
    <source>
        <strain evidence="3 4">AUSMDU00012717</strain>
    </source>
</reference>
<dbReference type="EMBL" id="CP046172">
    <property type="protein sequence ID" value="QIS09243.1"/>
    <property type="molecule type" value="Genomic_DNA"/>
</dbReference>
<sequence length="551" mass="58025">MRDKSGLRACAAILLVVAALAGCGSNPPAANKNATKGSTEGGSEPDYTPTGKLLADSGFRPAANGFRFQNYGNDDNPTNLTPDTMHALFGDSVCASTVGGCELIPQAQAYLEEANKAMAGGHCYGMSVTSLLLAAHKLDPAKYGAAGADKLDLAGNVELQSMIARQFIGQTFPGVLAGQINGTPKQIVDKLVQVLKPGAPETYSVGFYKRDRTGGHEVTPYAVEDKGDGKVAILIYDNNYPGVTRHIDVDRNTDTWRYETAANPANPSEPYEGDATTATLQLDPTMPAQQQQQFPYTAHDTKGSKTGGPKGGPALTIYLDGDPVQHGHLLITDDKGKRIGYLNGKRVNEIPGARFVDIKSNNSTHRYEPEYQIPADTHFTITVDGTGLTKPDKTDVVILGDAFDVSVSGINLAPNAKSTIDMSADGDRVTYGSTDAQAPDIEIGESYEHSDYAFAVSKAAVGPNGTVSVSLPLDRNVFTIDAAKSAAPGSYGVTMQRIDDHGKRTFKKDGVAVAASGAAAFDFDGWDGGGKSIALTVTDKGKPTTTQLPAN</sequence>
<dbReference type="AlphaFoldDB" id="A0A6G9Y860"/>